<keyword evidence="10" id="KW-1185">Reference proteome</keyword>
<keyword evidence="3 9" id="KW-0808">Transferase</keyword>
<accession>A0A7Z2VND4</accession>
<sequence length="329" mass="37406">MKEIEISVIIPVYNEGVHISRSLCLIEEELQNITSSFEIIVIDDGSKDATWSQLVQLSQRLTRLRSFRLSRNFGKEHALCAGLEHAEGRAIIIMDCDLQHPPSLLSRMVHLWRHEGKELVECVKINRGKERFDKKLSASLFYNVLNKLSGLDLRGASDFKLLDRKIVQAWLQMPERNTFFRGMTAWVGFERAQIPFEVPERVDGNTQWSLFSLFKLGIKAIVAFSSLPLRIVNFFGFIFLVGSAILTIQTLVRYFMGTAVSGFTTVILLLLFTGSLVLISLGIIGEYMASIYQEVKGRPRYLIRDQAHGQIRNENFEVYAEVAASAEKL</sequence>
<evidence type="ECO:0000256" key="3">
    <source>
        <dbReference type="ARBA" id="ARBA00022679"/>
    </source>
</evidence>
<evidence type="ECO:0000256" key="4">
    <source>
        <dbReference type="ARBA" id="ARBA00022692"/>
    </source>
</evidence>
<dbReference type="EMBL" id="CP051680">
    <property type="protein sequence ID" value="QJD86025.1"/>
    <property type="molecule type" value="Genomic_DNA"/>
</dbReference>
<keyword evidence="5 7" id="KW-1133">Transmembrane helix</keyword>
<evidence type="ECO:0000256" key="1">
    <source>
        <dbReference type="ARBA" id="ARBA00004141"/>
    </source>
</evidence>
<dbReference type="Gene3D" id="3.90.550.10">
    <property type="entry name" value="Spore Coat Polysaccharide Biosynthesis Protein SpsA, Chain A"/>
    <property type="match status" value="1"/>
</dbReference>
<reference evidence="9 10" key="1">
    <citation type="submission" date="2020-04" db="EMBL/GenBank/DDBJ databases">
        <title>Genome sequencing of novel species.</title>
        <authorList>
            <person name="Heo J."/>
            <person name="Kim S.-J."/>
            <person name="Kim J.-S."/>
            <person name="Hong S.-B."/>
            <person name="Kwon S.-W."/>
        </authorList>
    </citation>
    <scope>NUCLEOTIDE SEQUENCE [LARGE SCALE GENOMIC DNA]</scope>
    <source>
        <strain evidence="9 10">MFER-1</strain>
    </source>
</reference>
<dbReference type="CDD" id="cd04187">
    <property type="entry name" value="DPM1_like_bac"/>
    <property type="match status" value="1"/>
</dbReference>
<evidence type="ECO:0000256" key="7">
    <source>
        <dbReference type="SAM" id="Phobius"/>
    </source>
</evidence>
<dbReference type="Pfam" id="PF00535">
    <property type="entry name" value="Glycos_transf_2"/>
    <property type="match status" value="1"/>
</dbReference>
<dbReference type="PANTHER" id="PTHR48090:SF1">
    <property type="entry name" value="PROPHAGE BACTOPRENOL GLUCOSYL TRANSFERASE HOMOLOG"/>
    <property type="match status" value="1"/>
</dbReference>
<dbReference type="InterPro" id="IPR001173">
    <property type="entry name" value="Glyco_trans_2-like"/>
</dbReference>
<feature type="domain" description="Glycosyltransferase 2-like" evidence="8">
    <location>
        <begin position="7"/>
        <end position="152"/>
    </location>
</feature>
<dbReference type="RefSeq" id="WP_169282277.1">
    <property type="nucleotide sequence ID" value="NZ_CP051680.1"/>
</dbReference>
<evidence type="ECO:0000259" key="8">
    <source>
        <dbReference type="Pfam" id="PF00535"/>
    </source>
</evidence>
<dbReference type="InterPro" id="IPR050256">
    <property type="entry name" value="Glycosyltransferase_2"/>
</dbReference>
<comment type="subcellular location">
    <subcellularLocation>
        <location evidence="1">Membrane</location>
        <topology evidence="1">Multi-pass membrane protein</topology>
    </subcellularLocation>
</comment>
<feature type="transmembrane region" description="Helical" evidence="7">
    <location>
        <begin position="234"/>
        <end position="256"/>
    </location>
</feature>
<evidence type="ECO:0000313" key="9">
    <source>
        <dbReference type="EMBL" id="QJD86025.1"/>
    </source>
</evidence>
<dbReference type="AlphaFoldDB" id="A0A7Z2VND4"/>
<dbReference type="SUPFAM" id="SSF53448">
    <property type="entry name" value="Nucleotide-diphospho-sugar transferases"/>
    <property type="match status" value="1"/>
</dbReference>
<keyword evidence="6 7" id="KW-0472">Membrane</keyword>
<dbReference type="InterPro" id="IPR029044">
    <property type="entry name" value="Nucleotide-diphossugar_trans"/>
</dbReference>
<evidence type="ECO:0000256" key="2">
    <source>
        <dbReference type="ARBA" id="ARBA00022676"/>
    </source>
</evidence>
<dbReference type="PANTHER" id="PTHR48090">
    <property type="entry name" value="UNDECAPRENYL-PHOSPHATE 4-DEOXY-4-FORMAMIDO-L-ARABINOSE TRANSFERASE-RELATED"/>
    <property type="match status" value="1"/>
</dbReference>
<keyword evidence="2" id="KW-0328">Glycosyltransferase</keyword>
<evidence type="ECO:0000256" key="5">
    <source>
        <dbReference type="ARBA" id="ARBA00022989"/>
    </source>
</evidence>
<organism evidence="9 10">
    <name type="scientific">Cohnella herbarum</name>
    <dbReference type="NCBI Taxonomy" id="2728023"/>
    <lineage>
        <taxon>Bacteria</taxon>
        <taxon>Bacillati</taxon>
        <taxon>Bacillota</taxon>
        <taxon>Bacilli</taxon>
        <taxon>Bacillales</taxon>
        <taxon>Paenibacillaceae</taxon>
        <taxon>Cohnella</taxon>
    </lineage>
</organism>
<evidence type="ECO:0000313" key="10">
    <source>
        <dbReference type="Proteomes" id="UP000502248"/>
    </source>
</evidence>
<dbReference type="Proteomes" id="UP000502248">
    <property type="component" value="Chromosome"/>
</dbReference>
<keyword evidence="4 7" id="KW-0812">Transmembrane</keyword>
<gene>
    <name evidence="9" type="ORF">HH215_24520</name>
</gene>
<protein>
    <submittedName>
        <fullName evidence="9">Glycosyltransferase family 2 protein</fullName>
    </submittedName>
</protein>
<evidence type="ECO:0000256" key="6">
    <source>
        <dbReference type="ARBA" id="ARBA00023136"/>
    </source>
</evidence>
<proteinExistence type="predicted"/>
<dbReference type="KEGG" id="cheb:HH215_24520"/>
<name>A0A7Z2VND4_9BACL</name>
<dbReference type="GO" id="GO:0016757">
    <property type="term" value="F:glycosyltransferase activity"/>
    <property type="evidence" value="ECO:0007669"/>
    <property type="project" value="UniProtKB-KW"/>
</dbReference>
<dbReference type="GO" id="GO:0005886">
    <property type="term" value="C:plasma membrane"/>
    <property type="evidence" value="ECO:0007669"/>
    <property type="project" value="TreeGrafter"/>
</dbReference>
<feature type="transmembrane region" description="Helical" evidence="7">
    <location>
        <begin position="262"/>
        <end position="284"/>
    </location>
</feature>